<organism evidence="1 2">
    <name type="scientific">Geodia barretti</name>
    <name type="common">Barrett's horny sponge</name>
    <dbReference type="NCBI Taxonomy" id="519541"/>
    <lineage>
        <taxon>Eukaryota</taxon>
        <taxon>Metazoa</taxon>
        <taxon>Porifera</taxon>
        <taxon>Demospongiae</taxon>
        <taxon>Heteroscleromorpha</taxon>
        <taxon>Tetractinellida</taxon>
        <taxon>Astrophorina</taxon>
        <taxon>Geodiidae</taxon>
        <taxon>Geodia</taxon>
    </lineage>
</organism>
<comment type="caution">
    <text evidence="1">The sequence shown here is derived from an EMBL/GenBank/DDBJ whole genome shotgun (WGS) entry which is preliminary data.</text>
</comment>
<name>A0AA35X759_GEOBA</name>
<reference evidence="1" key="1">
    <citation type="submission" date="2023-03" db="EMBL/GenBank/DDBJ databases">
        <authorList>
            <person name="Steffen K."/>
            <person name="Cardenas P."/>
        </authorList>
    </citation>
    <scope>NUCLEOTIDE SEQUENCE</scope>
</reference>
<evidence type="ECO:0000313" key="2">
    <source>
        <dbReference type="Proteomes" id="UP001174909"/>
    </source>
</evidence>
<dbReference type="EMBL" id="CASHTH010003088">
    <property type="protein sequence ID" value="CAI8040197.1"/>
    <property type="molecule type" value="Genomic_DNA"/>
</dbReference>
<protein>
    <submittedName>
        <fullName evidence="1">Uncharacterized protein</fullName>
    </submittedName>
</protein>
<proteinExistence type="predicted"/>
<dbReference type="Proteomes" id="UP001174909">
    <property type="component" value="Unassembled WGS sequence"/>
</dbReference>
<gene>
    <name evidence="1" type="ORF">GBAR_LOCUS22398</name>
</gene>
<evidence type="ECO:0000313" key="1">
    <source>
        <dbReference type="EMBL" id="CAI8040197.1"/>
    </source>
</evidence>
<sequence>MGWDLPESRMYPDENPLCCC</sequence>
<accession>A0AA35X759</accession>
<keyword evidence="2" id="KW-1185">Reference proteome</keyword>
<dbReference type="AlphaFoldDB" id="A0AA35X759"/>